<dbReference type="InterPro" id="IPR033887">
    <property type="entry name" value="PTS_IIA_man"/>
</dbReference>
<reference evidence="9 10" key="1">
    <citation type="submission" date="2018-06" db="EMBL/GenBank/DDBJ databases">
        <authorList>
            <consortium name="Pathogen Informatics"/>
            <person name="Doyle S."/>
        </authorList>
    </citation>
    <scope>NUCLEOTIDE SEQUENCE [LARGE SCALE GENOMIC DNA]</scope>
    <source>
        <strain evidence="9 10">NCTC10717</strain>
    </source>
</reference>
<dbReference type="InterPro" id="IPR036662">
    <property type="entry name" value="PTS_EIIA_man-typ_sf"/>
</dbReference>
<sequence length="147" mass="15919">MIHLIICGHGQIADGLLSGLKLLAGEVNACHSLNFPEGMSSESLAQSLRNIVAACQDKPILIFTDIMGGTPFRQAALIANERPDCEIISGMNLPMLIEAVMERDEAENVADFAENLVQNTRDSIARYSALLQSRIKNNPVVIDDDGI</sequence>
<comment type="subcellular location">
    <subcellularLocation>
        <location evidence="1">Cytoplasm</location>
    </subcellularLocation>
</comment>
<gene>
    <name evidence="9" type="primary">manX_1</name>
    <name evidence="9" type="ORF">NCTC10717_01017</name>
</gene>
<evidence type="ECO:0000313" key="9">
    <source>
        <dbReference type="EMBL" id="SUO96464.1"/>
    </source>
</evidence>
<evidence type="ECO:0000256" key="6">
    <source>
        <dbReference type="ARBA" id="ARBA00022683"/>
    </source>
</evidence>
<keyword evidence="2" id="KW-0813">Transport</keyword>
<protein>
    <submittedName>
        <fullName evidence="9">EIIAB-Man</fullName>
    </submittedName>
</protein>
<evidence type="ECO:0000313" key="10">
    <source>
        <dbReference type="Proteomes" id="UP000254575"/>
    </source>
</evidence>
<dbReference type="NCBIfam" id="NF040761">
    <property type="entry name" value="AgaF"/>
    <property type="match status" value="1"/>
</dbReference>
<dbReference type="OrthoDB" id="3183705at2"/>
<organism evidence="9 10">
    <name type="scientific">Suttonella indologenes</name>
    <dbReference type="NCBI Taxonomy" id="13276"/>
    <lineage>
        <taxon>Bacteria</taxon>
        <taxon>Pseudomonadati</taxon>
        <taxon>Pseudomonadota</taxon>
        <taxon>Gammaproteobacteria</taxon>
        <taxon>Cardiobacteriales</taxon>
        <taxon>Cardiobacteriaceae</taxon>
        <taxon>Suttonella</taxon>
    </lineage>
</organism>
<dbReference type="Proteomes" id="UP000254575">
    <property type="component" value="Unassembled WGS sequence"/>
</dbReference>
<evidence type="ECO:0000256" key="4">
    <source>
        <dbReference type="ARBA" id="ARBA00022597"/>
    </source>
</evidence>
<dbReference type="AlphaFoldDB" id="A0A380MWA9"/>
<evidence type="ECO:0000256" key="2">
    <source>
        <dbReference type="ARBA" id="ARBA00022448"/>
    </source>
</evidence>
<dbReference type="GO" id="GO:0016301">
    <property type="term" value="F:kinase activity"/>
    <property type="evidence" value="ECO:0007669"/>
    <property type="project" value="UniProtKB-KW"/>
</dbReference>
<dbReference type="PANTHER" id="PTHR33799">
    <property type="entry name" value="PTS PERMEASE-RELATED-RELATED"/>
    <property type="match status" value="1"/>
</dbReference>
<dbReference type="RefSeq" id="WP_115218280.1">
    <property type="nucleotide sequence ID" value="NZ_UHIA01000004.1"/>
</dbReference>
<keyword evidence="6" id="KW-0598">Phosphotransferase system</keyword>
<dbReference type="CDD" id="cd00006">
    <property type="entry name" value="PTS_IIA_man"/>
    <property type="match status" value="1"/>
</dbReference>
<name>A0A380MWA9_9GAMM</name>
<dbReference type="InterPro" id="IPR051471">
    <property type="entry name" value="Bacterial_PTS_sugar_comp"/>
</dbReference>
<dbReference type="Gene3D" id="3.40.50.510">
    <property type="entry name" value="Phosphotransferase system, mannose-type IIA component"/>
    <property type="match status" value="1"/>
</dbReference>
<feature type="domain" description="PTS EIIA type-4" evidence="8">
    <location>
        <begin position="1"/>
        <end position="124"/>
    </location>
</feature>
<dbReference type="GO" id="GO:0005737">
    <property type="term" value="C:cytoplasm"/>
    <property type="evidence" value="ECO:0007669"/>
    <property type="project" value="UniProtKB-SubCell"/>
</dbReference>
<dbReference type="GO" id="GO:0009401">
    <property type="term" value="P:phosphoenolpyruvate-dependent sugar phosphotransferase system"/>
    <property type="evidence" value="ECO:0007669"/>
    <property type="project" value="UniProtKB-KW"/>
</dbReference>
<dbReference type="SUPFAM" id="SSF53062">
    <property type="entry name" value="PTS system fructose IIA component-like"/>
    <property type="match status" value="1"/>
</dbReference>
<evidence type="ECO:0000256" key="3">
    <source>
        <dbReference type="ARBA" id="ARBA00022490"/>
    </source>
</evidence>
<keyword evidence="5" id="KW-0808">Transferase</keyword>
<evidence type="ECO:0000259" key="8">
    <source>
        <dbReference type="PROSITE" id="PS51096"/>
    </source>
</evidence>
<keyword evidence="4" id="KW-0762">Sugar transport</keyword>
<keyword evidence="7" id="KW-0418">Kinase</keyword>
<dbReference type="Pfam" id="PF03610">
    <property type="entry name" value="EIIA-man"/>
    <property type="match status" value="1"/>
</dbReference>
<dbReference type="GO" id="GO:0016020">
    <property type="term" value="C:membrane"/>
    <property type="evidence" value="ECO:0007669"/>
    <property type="project" value="InterPro"/>
</dbReference>
<evidence type="ECO:0000256" key="5">
    <source>
        <dbReference type="ARBA" id="ARBA00022679"/>
    </source>
</evidence>
<dbReference type="InterPro" id="IPR004701">
    <property type="entry name" value="PTS_EIIA_man-typ"/>
</dbReference>
<dbReference type="PROSITE" id="PS51096">
    <property type="entry name" value="PTS_EIIA_TYPE_4"/>
    <property type="match status" value="1"/>
</dbReference>
<dbReference type="PANTHER" id="PTHR33799:SF1">
    <property type="entry name" value="PTS SYSTEM MANNOSE-SPECIFIC EIIAB COMPONENT-RELATED"/>
    <property type="match status" value="1"/>
</dbReference>
<proteinExistence type="predicted"/>
<accession>A0A380MWA9</accession>
<evidence type="ECO:0000256" key="7">
    <source>
        <dbReference type="ARBA" id="ARBA00022777"/>
    </source>
</evidence>
<keyword evidence="3" id="KW-0963">Cytoplasm</keyword>
<evidence type="ECO:0000256" key="1">
    <source>
        <dbReference type="ARBA" id="ARBA00004496"/>
    </source>
</evidence>
<keyword evidence="10" id="KW-1185">Reference proteome</keyword>
<dbReference type="EMBL" id="UHIA01000004">
    <property type="protein sequence ID" value="SUO96464.1"/>
    <property type="molecule type" value="Genomic_DNA"/>
</dbReference>